<evidence type="ECO:0000313" key="4">
    <source>
        <dbReference type="Proteomes" id="UP000294933"/>
    </source>
</evidence>
<name>A0A4Y7PH76_9AGAM</name>
<protein>
    <recommendedName>
        <fullName evidence="2">CxC2-like cysteine cluster KDZ transposase-associated domain-containing protein</fullName>
    </recommendedName>
</protein>
<evidence type="ECO:0000313" key="3">
    <source>
        <dbReference type="EMBL" id="TDL14717.1"/>
    </source>
</evidence>
<feature type="compositionally biased region" description="Basic and acidic residues" evidence="1">
    <location>
        <begin position="782"/>
        <end position="795"/>
    </location>
</feature>
<dbReference type="OrthoDB" id="2804062at2759"/>
<sequence>MREWSQYRDSYLDELIMLDGLGRLAECAQLVCATCAGAGPHYRCNDCFGDSIHCALCMCALHVNIPLHRIEEWNGSFWSKTSLLALGFSITLGHFGDDVCPNTTTTKEPIKVIHTNGIHSIRVYFCQCSDTSTSLHRIQMLRARWWPATVDRPKTAFTFAVLDRFIHLTTQSKINIYNFYMSLVHETDNTGTLTLKYRYKELTRVIRQYGHLLMAKRSGRGHDPTGILGTKPGEFAVECPACPQPGRNLPIDWENAPPNERWKYGLYLAIDANFRLKLKQRGIKDSPLGDGLAYFVPKTQYDQHLAEYVDQPEMNTCNSNLSAVDHANTRGSKKMAVTGVGGVNCARHVINRKIAFGDLQKGERYCNMDFVVLSTLEGTESKVLFLSYDIMCQWHKNLPKRMEEYPVHRQLDTGEKWIIFAIPKFHLLAHGNSCQSKFNYNYKPGAARTCGESIEQTWSGQNGVSMSTREMSPGSRQDTLDSHLGAWNHRKVTGLGKYLLSLLRDALPMRDDHRDILDELNASLEPELISNWEKMVAAWNLDHAQPDPYEDSASNDTGLADVRVELAQEEAADAAAGNFAPNEATASVFLSTGFDLEDQQRVLRVALAASKSSPSALQTAEIAQKRNALQHRIHTWRRLQDMYMPGLSLIRSGTVRREGEAETDFPESEPLCLPSGLTKAQMAVCVAGLAEKERRLRIGQAEDSLRSLRNQLRIKAGLQVYKRTFVTGQKASTRARTLLAHFDAKIKRCAERYRAARSALEVLEPGGIWLKRFRVLNEADIRGPGRDNEEQDPKSRQRAATAPGWVGEGRQIPSWIWRVARPAVDTGEGMEHVMRVEWAKAKARAERWDYDSKRSEGVVFSAGWHAV</sequence>
<keyword evidence="4" id="KW-1185">Reference proteome</keyword>
<dbReference type="AlphaFoldDB" id="A0A4Y7PH76"/>
<accession>A0A4Y7PH76</accession>
<dbReference type="InterPro" id="IPR041457">
    <property type="entry name" value="CxC2_KDZ-assoc"/>
</dbReference>
<proteinExistence type="predicted"/>
<feature type="domain" description="CxC2-like cysteine cluster KDZ transposase-associated" evidence="2">
    <location>
        <begin position="84"/>
        <end position="191"/>
    </location>
</feature>
<dbReference type="Pfam" id="PF18758">
    <property type="entry name" value="KDZ"/>
    <property type="match status" value="1"/>
</dbReference>
<evidence type="ECO:0000256" key="1">
    <source>
        <dbReference type="SAM" id="MobiDB-lite"/>
    </source>
</evidence>
<dbReference type="STRING" id="50990.A0A4Y7PH76"/>
<gene>
    <name evidence="3" type="ORF">BD410DRAFT_733691</name>
</gene>
<dbReference type="PANTHER" id="PTHR33096:SF1">
    <property type="entry name" value="CXC1-LIKE CYSTEINE CLUSTER ASSOCIATED WITH KDZ TRANSPOSASES DOMAIN-CONTAINING PROTEIN"/>
    <property type="match status" value="1"/>
</dbReference>
<feature type="region of interest" description="Disordered" evidence="1">
    <location>
        <begin position="782"/>
        <end position="804"/>
    </location>
</feature>
<reference evidence="3 4" key="1">
    <citation type="submission" date="2018-06" db="EMBL/GenBank/DDBJ databases">
        <title>A transcriptomic atlas of mushroom development highlights an independent origin of complex multicellularity.</title>
        <authorList>
            <consortium name="DOE Joint Genome Institute"/>
            <person name="Krizsan K."/>
            <person name="Almasi E."/>
            <person name="Merenyi Z."/>
            <person name="Sahu N."/>
            <person name="Viragh M."/>
            <person name="Koszo T."/>
            <person name="Mondo S."/>
            <person name="Kiss B."/>
            <person name="Balint B."/>
            <person name="Kues U."/>
            <person name="Barry K."/>
            <person name="Hegedus J.C."/>
            <person name="Henrissat B."/>
            <person name="Johnson J."/>
            <person name="Lipzen A."/>
            <person name="Ohm R."/>
            <person name="Nagy I."/>
            <person name="Pangilinan J."/>
            <person name="Yan J."/>
            <person name="Xiong Y."/>
            <person name="Grigoriev I.V."/>
            <person name="Hibbett D.S."/>
            <person name="Nagy L.G."/>
        </authorList>
    </citation>
    <scope>NUCLEOTIDE SEQUENCE [LARGE SCALE GENOMIC DNA]</scope>
    <source>
        <strain evidence="3 4">SZMC22713</strain>
    </source>
</reference>
<dbReference type="PANTHER" id="PTHR33096">
    <property type="entry name" value="CXC2 DOMAIN-CONTAINING PROTEIN"/>
    <property type="match status" value="1"/>
</dbReference>
<organism evidence="3 4">
    <name type="scientific">Rickenella mellea</name>
    <dbReference type="NCBI Taxonomy" id="50990"/>
    <lineage>
        <taxon>Eukaryota</taxon>
        <taxon>Fungi</taxon>
        <taxon>Dikarya</taxon>
        <taxon>Basidiomycota</taxon>
        <taxon>Agaricomycotina</taxon>
        <taxon>Agaricomycetes</taxon>
        <taxon>Hymenochaetales</taxon>
        <taxon>Rickenellaceae</taxon>
        <taxon>Rickenella</taxon>
    </lineage>
</organism>
<dbReference type="Proteomes" id="UP000294933">
    <property type="component" value="Unassembled WGS sequence"/>
</dbReference>
<evidence type="ECO:0000259" key="2">
    <source>
        <dbReference type="Pfam" id="PF18803"/>
    </source>
</evidence>
<dbReference type="VEuPathDB" id="FungiDB:BD410DRAFT_733691"/>
<dbReference type="InterPro" id="IPR040521">
    <property type="entry name" value="KDZ"/>
</dbReference>
<dbReference type="EMBL" id="ML170313">
    <property type="protein sequence ID" value="TDL14717.1"/>
    <property type="molecule type" value="Genomic_DNA"/>
</dbReference>
<dbReference type="Pfam" id="PF18803">
    <property type="entry name" value="CxC2"/>
    <property type="match status" value="1"/>
</dbReference>